<name>A0A5A7SKS1_CUCMM</name>
<reference evidence="1 2" key="1">
    <citation type="submission" date="2019-08" db="EMBL/GenBank/DDBJ databases">
        <title>Draft genome sequences of two oriental melons (Cucumis melo L. var makuwa).</title>
        <authorList>
            <person name="Kwon S.-Y."/>
        </authorList>
    </citation>
    <scope>NUCLEOTIDE SEQUENCE [LARGE SCALE GENOMIC DNA]</scope>
    <source>
        <strain evidence="2">cv. SW 3</strain>
        <tissue evidence="1">Leaf</tissue>
    </source>
</reference>
<gene>
    <name evidence="1" type="ORF">E6C27_scaffold653G00160</name>
</gene>
<comment type="caution">
    <text evidence="1">The sequence shown here is derived from an EMBL/GenBank/DDBJ whole genome shotgun (WGS) entry which is preliminary data.</text>
</comment>
<evidence type="ECO:0000313" key="2">
    <source>
        <dbReference type="Proteomes" id="UP000321393"/>
    </source>
</evidence>
<proteinExistence type="predicted"/>
<evidence type="ECO:0000313" key="1">
    <source>
        <dbReference type="EMBL" id="KAA0025732.1"/>
    </source>
</evidence>
<dbReference type="Proteomes" id="UP000321393">
    <property type="component" value="Unassembled WGS sequence"/>
</dbReference>
<dbReference type="AlphaFoldDB" id="A0A5A7SKS1"/>
<accession>A0A5A7SKS1</accession>
<organism evidence="1 2">
    <name type="scientific">Cucumis melo var. makuwa</name>
    <name type="common">Oriental melon</name>
    <dbReference type="NCBI Taxonomy" id="1194695"/>
    <lineage>
        <taxon>Eukaryota</taxon>
        <taxon>Viridiplantae</taxon>
        <taxon>Streptophyta</taxon>
        <taxon>Embryophyta</taxon>
        <taxon>Tracheophyta</taxon>
        <taxon>Spermatophyta</taxon>
        <taxon>Magnoliopsida</taxon>
        <taxon>eudicotyledons</taxon>
        <taxon>Gunneridae</taxon>
        <taxon>Pentapetalae</taxon>
        <taxon>rosids</taxon>
        <taxon>fabids</taxon>
        <taxon>Cucurbitales</taxon>
        <taxon>Cucurbitaceae</taxon>
        <taxon>Benincaseae</taxon>
        <taxon>Cucumis</taxon>
    </lineage>
</organism>
<sequence>MRTKVISMIKVLWNNHGVKEATWKSEDLMKTNFHAAKVGDWKDCKVTCISCSKLFDEKGYVDALYLLYDLIWDALGLLCDLTLEDVLCTMELMVNTATLRSLCIAATQQKSVVNV</sequence>
<dbReference type="EMBL" id="SSTE01023081">
    <property type="protein sequence ID" value="KAA0025732.1"/>
    <property type="molecule type" value="Genomic_DNA"/>
</dbReference>
<protein>
    <submittedName>
        <fullName evidence="1">Chromo domain-containing protein</fullName>
    </submittedName>
</protein>